<proteinExistence type="predicted"/>
<evidence type="ECO:0000313" key="3">
    <source>
        <dbReference type="Proteomes" id="UP000238007"/>
    </source>
</evidence>
<keyword evidence="3" id="KW-1185">Reference proteome</keyword>
<dbReference type="EMBL" id="PVTP01000006">
    <property type="protein sequence ID" value="PRY77162.1"/>
    <property type="molecule type" value="Genomic_DNA"/>
</dbReference>
<reference evidence="2 3" key="1">
    <citation type="submission" date="2018-03" db="EMBL/GenBank/DDBJ databases">
        <title>Genomic Encyclopedia of Archaeal and Bacterial Type Strains, Phase II (KMG-II): from individual species to whole genera.</title>
        <authorList>
            <person name="Goeker M."/>
        </authorList>
    </citation>
    <scope>NUCLEOTIDE SEQUENCE [LARGE SCALE GENOMIC DNA]</scope>
    <source>
        <strain evidence="2 3">DSM 101533</strain>
    </source>
</reference>
<comment type="caution">
    <text evidence="2">The sequence shown here is derived from an EMBL/GenBank/DDBJ whole genome shotgun (WGS) entry which is preliminary data.</text>
</comment>
<sequence>MKLLRYMLMVLLLATPVHAEEIYDLIFKQGTLTGVQHDLLYDRETIVASNPEYGQRHSGDVALSFAPDDMAVLRFLQGDQHRNLGQFPATVGNPIIMYFVETVLRDVAHEAGGSPFYIRNRIKEALITPAPIDDAMIPFGDGEVPVKQITFRPFENDENRERMGVYGNLEMTFVMSEAVPGWYVSLSAVASDASGDDGYSNTLNLMPEVAE</sequence>
<feature type="signal peptide" evidence="1">
    <location>
        <begin position="1"/>
        <end position="19"/>
    </location>
</feature>
<accession>A0A2T0VY91</accession>
<protein>
    <submittedName>
        <fullName evidence="2">Uncharacterized protein</fullName>
    </submittedName>
</protein>
<keyword evidence="1" id="KW-0732">Signal</keyword>
<feature type="chain" id="PRO_5015555128" evidence="1">
    <location>
        <begin position="20"/>
        <end position="211"/>
    </location>
</feature>
<evidence type="ECO:0000313" key="2">
    <source>
        <dbReference type="EMBL" id="PRY77162.1"/>
    </source>
</evidence>
<dbReference type="AlphaFoldDB" id="A0A2T0VY91"/>
<evidence type="ECO:0000256" key="1">
    <source>
        <dbReference type="SAM" id="SignalP"/>
    </source>
</evidence>
<dbReference type="Proteomes" id="UP000238007">
    <property type="component" value="Unassembled WGS sequence"/>
</dbReference>
<dbReference type="RefSeq" id="WP_106357668.1">
    <property type="nucleotide sequence ID" value="NZ_PVTP01000006.1"/>
</dbReference>
<name>A0A2T0VY91_9RHOB</name>
<organism evidence="2 3">
    <name type="scientific">Yoonia maritima</name>
    <dbReference type="NCBI Taxonomy" id="1435347"/>
    <lineage>
        <taxon>Bacteria</taxon>
        <taxon>Pseudomonadati</taxon>
        <taxon>Pseudomonadota</taxon>
        <taxon>Alphaproteobacteria</taxon>
        <taxon>Rhodobacterales</taxon>
        <taxon>Paracoccaceae</taxon>
        <taxon>Yoonia</taxon>
    </lineage>
</organism>
<gene>
    <name evidence="2" type="ORF">CLV80_1066</name>
</gene>
<dbReference type="OrthoDB" id="5801444at2"/>